<dbReference type="Proteomes" id="UP000269374">
    <property type="component" value="Chromosome"/>
</dbReference>
<dbReference type="AlphaFoldDB" id="A0A387BHB9"/>
<reference evidence="2 3" key="1">
    <citation type="submission" date="2018-09" db="EMBL/GenBank/DDBJ databases">
        <title>Genome sequencing of strain 1JSPR-7.</title>
        <authorList>
            <person name="Heo J."/>
            <person name="Kim S.-J."/>
            <person name="Kwon S.-W."/>
        </authorList>
    </citation>
    <scope>NUCLEOTIDE SEQUENCE [LARGE SCALE GENOMIC DNA]</scope>
    <source>
        <strain evidence="2 3">1JSPR-7</strain>
    </source>
</reference>
<dbReference type="SUPFAM" id="SSF88697">
    <property type="entry name" value="PUA domain-like"/>
    <property type="match status" value="1"/>
</dbReference>
<dbReference type="SMART" id="SM01022">
    <property type="entry name" value="ASCH"/>
    <property type="match status" value="1"/>
</dbReference>
<dbReference type="KEGG" id="lact:D7I46_05065"/>
<evidence type="ECO:0000313" key="2">
    <source>
        <dbReference type="EMBL" id="AYG00516.1"/>
    </source>
</evidence>
<dbReference type="OrthoDB" id="9807542at2"/>
<proteinExistence type="predicted"/>
<dbReference type="Pfam" id="PF04266">
    <property type="entry name" value="ASCH"/>
    <property type="match status" value="1"/>
</dbReference>
<dbReference type="PIRSF" id="PIRSF021320">
    <property type="entry name" value="DUF984"/>
    <property type="match status" value="1"/>
</dbReference>
<protein>
    <submittedName>
        <fullName evidence="2">ASCH domain-containing protein</fullName>
    </submittedName>
</protein>
<dbReference type="EMBL" id="CP032627">
    <property type="protein sequence ID" value="AYG00516.1"/>
    <property type="molecule type" value="Genomic_DNA"/>
</dbReference>
<dbReference type="PANTHER" id="PTHR39203:SF1">
    <property type="entry name" value="CYTOPLASMIC PROTEIN"/>
    <property type="match status" value="1"/>
</dbReference>
<dbReference type="CDD" id="cd06553">
    <property type="entry name" value="ASCH_Ef3133_like"/>
    <property type="match status" value="1"/>
</dbReference>
<sequence length="146" mass="16883">MKYEKFIREAGLSTDDFRMAWAFANDELIENPEIADELALLVLAGKKTATASALAGYEENEILPQVDDKFDLILDGKGEPVAAIQTTKVYVEKFANVSAEHAYKEGEGDRTLEYWRQEHERFWRQYDLFSPEMDVVCEEFEVLYKK</sequence>
<dbReference type="InterPro" id="IPR009326">
    <property type="entry name" value="DUF984"/>
</dbReference>
<dbReference type="InterPro" id="IPR007374">
    <property type="entry name" value="ASCH_domain"/>
</dbReference>
<dbReference type="PANTHER" id="PTHR39203">
    <property type="entry name" value="CYTOPLASMIC PROTEIN-RELATED"/>
    <property type="match status" value="1"/>
</dbReference>
<evidence type="ECO:0000259" key="1">
    <source>
        <dbReference type="SMART" id="SM01022"/>
    </source>
</evidence>
<accession>A0A387BHB9</accession>
<evidence type="ECO:0000313" key="3">
    <source>
        <dbReference type="Proteomes" id="UP000269374"/>
    </source>
</evidence>
<dbReference type="Gene3D" id="3.10.400.10">
    <property type="entry name" value="Sulfate adenylyltransferase"/>
    <property type="match status" value="1"/>
</dbReference>
<organism evidence="2 3">
    <name type="scientific">Lactococcus allomyrinae</name>
    <dbReference type="NCBI Taxonomy" id="2419773"/>
    <lineage>
        <taxon>Bacteria</taxon>
        <taxon>Bacillati</taxon>
        <taxon>Bacillota</taxon>
        <taxon>Bacilli</taxon>
        <taxon>Lactobacillales</taxon>
        <taxon>Streptococcaceae</taxon>
        <taxon>Lactococcus</taxon>
    </lineage>
</organism>
<keyword evidence="3" id="KW-1185">Reference proteome</keyword>
<gene>
    <name evidence="2" type="ORF">D7I46_05065</name>
</gene>
<feature type="domain" description="ASCH" evidence="1">
    <location>
        <begin position="21"/>
        <end position="144"/>
    </location>
</feature>
<dbReference type="InterPro" id="IPR015947">
    <property type="entry name" value="PUA-like_sf"/>
</dbReference>
<dbReference type="RefSeq" id="WP_120771904.1">
    <property type="nucleotide sequence ID" value="NZ_CP032627.1"/>
</dbReference>
<name>A0A387BHB9_9LACT</name>